<evidence type="ECO:0000256" key="1">
    <source>
        <dbReference type="SAM" id="SignalP"/>
    </source>
</evidence>
<proteinExistence type="predicted"/>
<dbReference type="Gene3D" id="3.30.70.100">
    <property type="match status" value="1"/>
</dbReference>
<feature type="domain" description="NIPSNAP" evidence="2">
    <location>
        <begin position="37"/>
        <end position="140"/>
    </location>
</feature>
<sequence>MTPHRSRPSRLLAAAVLLALLQAAPLFASEPAGPIHQLRIYGIFDETRQAFHDRFRDHAARIMARHGFHIVSMWESRGEDGKPRFVYLLQWRDEATMREGWAAFMADAEWARIKRETAREHGRFVDGIEEHVLQPTDYSPQASFSPK</sequence>
<dbReference type="AlphaFoldDB" id="A0A5D4XMB9"/>
<evidence type="ECO:0000313" key="3">
    <source>
        <dbReference type="EMBL" id="TYT25093.1"/>
    </source>
</evidence>
<accession>A0A5D4XMB9</accession>
<name>A0A5D4XMB9_9GAMM</name>
<dbReference type="InterPro" id="IPR012577">
    <property type="entry name" value="NIPSNAP"/>
</dbReference>
<dbReference type="InterPro" id="IPR011008">
    <property type="entry name" value="Dimeric_a/b-barrel"/>
</dbReference>
<gene>
    <name evidence="3" type="ORF">FZO89_01720</name>
</gene>
<protein>
    <submittedName>
        <fullName evidence="3">NIPSNAP family containing protein</fullName>
    </submittedName>
</protein>
<dbReference type="Proteomes" id="UP000324973">
    <property type="component" value="Unassembled WGS sequence"/>
</dbReference>
<dbReference type="SUPFAM" id="SSF54909">
    <property type="entry name" value="Dimeric alpha+beta barrel"/>
    <property type="match status" value="1"/>
</dbReference>
<keyword evidence="4" id="KW-1185">Reference proteome</keyword>
<dbReference type="EMBL" id="VTFT01000001">
    <property type="protein sequence ID" value="TYT25093.1"/>
    <property type="molecule type" value="Genomic_DNA"/>
</dbReference>
<dbReference type="Pfam" id="PF07978">
    <property type="entry name" value="NIPSNAP"/>
    <property type="match status" value="1"/>
</dbReference>
<feature type="chain" id="PRO_5022859654" evidence="1">
    <location>
        <begin position="29"/>
        <end position="147"/>
    </location>
</feature>
<dbReference type="OrthoDB" id="9809695at2"/>
<dbReference type="RefSeq" id="WP_149101642.1">
    <property type="nucleotide sequence ID" value="NZ_VTFT01000001.1"/>
</dbReference>
<evidence type="ECO:0000259" key="2">
    <source>
        <dbReference type="Pfam" id="PF07978"/>
    </source>
</evidence>
<evidence type="ECO:0000313" key="4">
    <source>
        <dbReference type="Proteomes" id="UP000324973"/>
    </source>
</evidence>
<comment type="caution">
    <text evidence="3">The sequence shown here is derived from an EMBL/GenBank/DDBJ whole genome shotgun (WGS) entry which is preliminary data.</text>
</comment>
<keyword evidence="1" id="KW-0732">Signal</keyword>
<organism evidence="3 4">
    <name type="scientific">Luteimonas viscosa</name>
    <dbReference type="NCBI Taxonomy" id="1132694"/>
    <lineage>
        <taxon>Bacteria</taxon>
        <taxon>Pseudomonadati</taxon>
        <taxon>Pseudomonadota</taxon>
        <taxon>Gammaproteobacteria</taxon>
        <taxon>Lysobacterales</taxon>
        <taxon>Lysobacteraceae</taxon>
        <taxon>Luteimonas</taxon>
    </lineage>
</organism>
<reference evidence="3 4" key="1">
    <citation type="submission" date="2019-08" db="EMBL/GenBank/DDBJ databases">
        <title>Luteimonas viscosus sp. nov., isolated from soil of a sunflower field.</title>
        <authorList>
            <person name="Jianli Z."/>
            <person name="Ying Z."/>
        </authorList>
    </citation>
    <scope>NUCLEOTIDE SEQUENCE [LARGE SCALE GENOMIC DNA]</scope>
    <source>
        <strain evidence="3 4">XBU10</strain>
    </source>
</reference>
<feature type="signal peptide" evidence="1">
    <location>
        <begin position="1"/>
        <end position="28"/>
    </location>
</feature>